<comment type="caution">
    <text evidence="1">The sequence shown here is derived from an EMBL/GenBank/DDBJ whole genome shotgun (WGS) entry which is preliminary data.</text>
</comment>
<dbReference type="EMBL" id="PQFF01000025">
    <property type="protein sequence ID" value="RHZ87961.1"/>
    <property type="molecule type" value="Genomic_DNA"/>
</dbReference>
<accession>A0A397JIZ2</accession>
<proteinExistence type="predicted"/>
<gene>
    <name evidence="1" type="ORF">Glove_27g10</name>
</gene>
<protein>
    <submittedName>
        <fullName evidence="1">Uncharacterized protein</fullName>
    </submittedName>
</protein>
<dbReference type="Proteomes" id="UP000266861">
    <property type="component" value="Unassembled WGS sequence"/>
</dbReference>
<dbReference type="AlphaFoldDB" id="A0A397JIZ2"/>
<organism evidence="1 2">
    <name type="scientific">Diversispora epigaea</name>
    <dbReference type="NCBI Taxonomy" id="1348612"/>
    <lineage>
        <taxon>Eukaryota</taxon>
        <taxon>Fungi</taxon>
        <taxon>Fungi incertae sedis</taxon>
        <taxon>Mucoromycota</taxon>
        <taxon>Glomeromycotina</taxon>
        <taxon>Glomeromycetes</taxon>
        <taxon>Diversisporales</taxon>
        <taxon>Diversisporaceae</taxon>
        <taxon>Diversispora</taxon>
    </lineage>
</organism>
<sequence>MFKSISRPDGIRNMLIPQLFHIKQSFSKVEEKVNLVKSTIIELKVIRHTEEKGIVRTTGVGTFCFFVGAVSGQGSLARNSENDLLKIQQKLQ</sequence>
<evidence type="ECO:0000313" key="1">
    <source>
        <dbReference type="EMBL" id="RHZ87961.1"/>
    </source>
</evidence>
<keyword evidence="2" id="KW-1185">Reference proteome</keyword>
<reference evidence="1 2" key="1">
    <citation type="submission" date="2018-08" db="EMBL/GenBank/DDBJ databases">
        <title>Genome and evolution of the arbuscular mycorrhizal fungus Diversispora epigaea (formerly Glomus versiforme) and its bacterial endosymbionts.</title>
        <authorList>
            <person name="Sun X."/>
            <person name="Fei Z."/>
            <person name="Harrison M."/>
        </authorList>
    </citation>
    <scope>NUCLEOTIDE SEQUENCE [LARGE SCALE GENOMIC DNA]</scope>
    <source>
        <strain evidence="1 2">IT104</strain>
    </source>
</reference>
<name>A0A397JIZ2_9GLOM</name>
<evidence type="ECO:0000313" key="2">
    <source>
        <dbReference type="Proteomes" id="UP000266861"/>
    </source>
</evidence>